<feature type="compositionally biased region" description="Low complexity" evidence="1">
    <location>
        <begin position="726"/>
        <end position="743"/>
    </location>
</feature>
<reference evidence="2 3" key="1">
    <citation type="journal article" date="2018" name="Mol. Biol. Evol.">
        <title>Analysis of the draft genome of the red seaweed Gracilariopsis chorda provides insights into genome size evolution in Rhodophyta.</title>
        <authorList>
            <person name="Lee J."/>
            <person name="Yang E.C."/>
            <person name="Graf L."/>
            <person name="Yang J.H."/>
            <person name="Qiu H."/>
            <person name="Zel Zion U."/>
            <person name="Chan C.X."/>
            <person name="Stephens T.G."/>
            <person name="Weber A.P.M."/>
            <person name="Boo G.H."/>
            <person name="Boo S.M."/>
            <person name="Kim K.M."/>
            <person name="Shin Y."/>
            <person name="Jung M."/>
            <person name="Lee S.J."/>
            <person name="Yim H.S."/>
            <person name="Lee J.H."/>
            <person name="Bhattacharya D."/>
            <person name="Yoon H.S."/>
        </authorList>
    </citation>
    <scope>NUCLEOTIDE SEQUENCE [LARGE SCALE GENOMIC DNA]</scope>
    <source>
        <strain evidence="2 3">SKKU-2015</strain>
        <tissue evidence="2">Whole body</tissue>
    </source>
</reference>
<dbReference type="OrthoDB" id="12013at2759"/>
<feature type="compositionally biased region" description="Gly residues" evidence="1">
    <location>
        <begin position="788"/>
        <end position="810"/>
    </location>
</feature>
<sequence length="824" mass="88342">MSTDRHQFVTPDPTLGARSVIAPNQGGDSTVSANPAADANHASGSAIAAMPNAPSGNNQENAPPGHSVDPSGVSIPRVAPQTLPLPPTGSTSQPTGSANLPGTFATPLPGQQYDHRLRRSGSSGQNKQPPYGVEELINAPDLPDFLDAKRFAAIPVRRSFFELTGRNPKHTRGEAWAQRWRHLQGIAGLQSDTTVGSCDMPFLRCPEEYQCQARMRDLIGRMATDVDFPSADSNPLQLVMFSRPYDRMYWLNRRRWGDNIATEARLRSNRDGYMFCWQNIEFFDVSPADREKLYVRAPQNWGEFDVTRDLSVIIPPVLAYYSGEVLRESALSERVMRIAIAEWAVCALMAFLQAASEGVRVFTRTEDPRVNFFRGFPRQPNTREPPGLGRLFPLPYGLVSLVMQMGLENVLRGTIYATETARRWLYLSVMTDWVVTPGYLWFDPRTETFPEMPRIPTDPFPLTHRLQLGPVRPPWDFPNVAEFDPLGGVAAQAMEVAPPEPERRLPGAGSKEVGTQTDDVNPAERAEELAALTALTEACGRFGVPAPTSVTSALVSSRLWLERLGQAERVVRGDTLGLIDLMLFMGDLAVDVVERHLEVFGDAAVSDGVTSPAVLSEGLNTAARSLLTARNRGTLWFGAIRAALRPPGTAPDGEELAASWLPSITTRLAPSGENAELRQQMAAGLVNVLRSGQVPFVQPDGSLASLPASTVVGQGVESVSELPVMPSSGSGTAAAAGCSTPTPMAGVATPSGQRPPTPQGVSPGSASLPVPGVSTRGRTRGAASASRGGRGGSTPGVRGGRGGSTPGVRGGISKTQPSSARRGR</sequence>
<evidence type="ECO:0000313" key="3">
    <source>
        <dbReference type="Proteomes" id="UP000247409"/>
    </source>
</evidence>
<evidence type="ECO:0000313" key="2">
    <source>
        <dbReference type="EMBL" id="PXF45952.1"/>
    </source>
</evidence>
<accession>A0A2V3IV02</accession>
<gene>
    <name evidence="2" type="ORF">BWQ96_04265</name>
</gene>
<organism evidence="2 3">
    <name type="scientific">Gracilariopsis chorda</name>
    <dbReference type="NCBI Taxonomy" id="448386"/>
    <lineage>
        <taxon>Eukaryota</taxon>
        <taxon>Rhodophyta</taxon>
        <taxon>Florideophyceae</taxon>
        <taxon>Rhodymeniophycidae</taxon>
        <taxon>Gracilariales</taxon>
        <taxon>Gracilariaceae</taxon>
        <taxon>Gracilariopsis</taxon>
    </lineage>
</organism>
<dbReference type="AlphaFoldDB" id="A0A2V3IV02"/>
<name>A0A2V3IV02_9FLOR</name>
<feature type="compositionally biased region" description="Low complexity" evidence="1">
    <location>
        <begin position="774"/>
        <end position="787"/>
    </location>
</feature>
<dbReference type="EMBL" id="NBIV01000048">
    <property type="protein sequence ID" value="PXF45952.1"/>
    <property type="molecule type" value="Genomic_DNA"/>
</dbReference>
<feature type="region of interest" description="Disordered" evidence="1">
    <location>
        <begin position="724"/>
        <end position="824"/>
    </location>
</feature>
<feature type="region of interest" description="Disordered" evidence="1">
    <location>
        <begin position="1"/>
        <end position="130"/>
    </location>
</feature>
<feature type="region of interest" description="Disordered" evidence="1">
    <location>
        <begin position="498"/>
        <end position="519"/>
    </location>
</feature>
<feature type="compositionally biased region" description="Polar residues" evidence="1">
    <location>
        <begin position="88"/>
        <end position="100"/>
    </location>
</feature>
<feature type="compositionally biased region" description="Polar residues" evidence="1">
    <location>
        <begin position="813"/>
        <end position="824"/>
    </location>
</feature>
<proteinExistence type="predicted"/>
<protein>
    <submittedName>
        <fullName evidence="2">Uncharacterized protein</fullName>
    </submittedName>
</protein>
<comment type="caution">
    <text evidence="2">The sequence shown here is derived from an EMBL/GenBank/DDBJ whole genome shotgun (WGS) entry which is preliminary data.</text>
</comment>
<keyword evidence="3" id="KW-1185">Reference proteome</keyword>
<dbReference type="Proteomes" id="UP000247409">
    <property type="component" value="Unassembled WGS sequence"/>
</dbReference>
<evidence type="ECO:0000256" key="1">
    <source>
        <dbReference type="SAM" id="MobiDB-lite"/>
    </source>
</evidence>